<accession>A0ABT4VX20</accession>
<proteinExistence type="predicted"/>
<name>A0ABT4VX20_9RHOB</name>
<organism evidence="1 2">
    <name type="scientific">Aliiroseovarius salicola</name>
    <dbReference type="NCBI Taxonomy" id="3009082"/>
    <lineage>
        <taxon>Bacteria</taxon>
        <taxon>Pseudomonadati</taxon>
        <taxon>Pseudomonadota</taxon>
        <taxon>Alphaproteobacteria</taxon>
        <taxon>Rhodobacterales</taxon>
        <taxon>Paracoccaceae</taxon>
        <taxon>Aliiroseovarius</taxon>
    </lineage>
</organism>
<protein>
    <submittedName>
        <fullName evidence="1">Uncharacterized protein</fullName>
    </submittedName>
</protein>
<dbReference type="Proteomes" id="UP001528040">
    <property type="component" value="Unassembled WGS sequence"/>
</dbReference>
<gene>
    <name evidence="1" type="ORF">O2N63_01660</name>
</gene>
<keyword evidence="2" id="KW-1185">Reference proteome</keyword>
<comment type="caution">
    <text evidence="1">The sequence shown here is derived from an EMBL/GenBank/DDBJ whole genome shotgun (WGS) entry which is preliminary data.</text>
</comment>
<dbReference type="RefSeq" id="WP_271052345.1">
    <property type="nucleotide sequence ID" value="NZ_JAQIIO010000001.1"/>
</dbReference>
<sequence length="63" mass="6961">MSFDDPIKLVTVHAELLVAPLDRPGRLAKKFHSEPGVGSDLDSRSKFDRAASDAVLWFSGYQD</sequence>
<evidence type="ECO:0000313" key="1">
    <source>
        <dbReference type="EMBL" id="MDA5092790.1"/>
    </source>
</evidence>
<reference evidence="1 2" key="1">
    <citation type="submission" date="2023-01" db="EMBL/GenBank/DDBJ databases">
        <authorList>
            <person name="Yoon J.-W."/>
        </authorList>
    </citation>
    <scope>NUCLEOTIDE SEQUENCE [LARGE SCALE GENOMIC DNA]</scope>
    <source>
        <strain evidence="1 2">KMU-50</strain>
    </source>
</reference>
<dbReference type="EMBL" id="JAQIIO010000001">
    <property type="protein sequence ID" value="MDA5092790.1"/>
    <property type="molecule type" value="Genomic_DNA"/>
</dbReference>
<evidence type="ECO:0000313" key="2">
    <source>
        <dbReference type="Proteomes" id="UP001528040"/>
    </source>
</evidence>